<sequence>MDSKGVFLGLHSLLFPTKVKAATANTSNNLALFASDSLRSPTGSAGRAAQQHSFAHYTGQTLNCYY</sequence>
<reference evidence="1" key="1">
    <citation type="journal article" date="2014" name="Int. J. Syst. Evol. Microbiol.">
        <title>Complete genome sequence of Corynebacterium casei LMG S-19264T (=DSM 44701T), isolated from a smear-ripened cheese.</title>
        <authorList>
            <consortium name="US DOE Joint Genome Institute (JGI-PGF)"/>
            <person name="Walter F."/>
            <person name="Albersmeier A."/>
            <person name="Kalinowski J."/>
            <person name="Ruckert C."/>
        </authorList>
    </citation>
    <scope>NUCLEOTIDE SEQUENCE</scope>
    <source>
        <strain evidence="1">CGMCC 1.12181</strain>
    </source>
</reference>
<comment type="caution">
    <text evidence="1">The sequence shown here is derived from an EMBL/GenBank/DDBJ whole genome shotgun (WGS) entry which is preliminary data.</text>
</comment>
<organism evidence="1 2">
    <name type="scientific">Marinicella pacifica</name>
    <dbReference type="NCBI Taxonomy" id="1171543"/>
    <lineage>
        <taxon>Bacteria</taxon>
        <taxon>Pseudomonadati</taxon>
        <taxon>Pseudomonadota</taxon>
        <taxon>Gammaproteobacteria</taxon>
        <taxon>Lysobacterales</taxon>
        <taxon>Marinicellaceae</taxon>
        <taxon>Marinicella</taxon>
    </lineage>
</organism>
<reference evidence="1" key="2">
    <citation type="submission" date="2020-09" db="EMBL/GenBank/DDBJ databases">
        <authorList>
            <person name="Sun Q."/>
            <person name="Zhou Y."/>
        </authorList>
    </citation>
    <scope>NUCLEOTIDE SEQUENCE</scope>
    <source>
        <strain evidence="1">CGMCC 1.12181</strain>
    </source>
</reference>
<protein>
    <submittedName>
        <fullName evidence="1">Uncharacterized protein</fullName>
    </submittedName>
</protein>
<name>A0A917CTS2_9GAMM</name>
<dbReference type="EMBL" id="BMEO01000007">
    <property type="protein sequence ID" value="GGF97397.1"/>
    <property type="molecule type" value="Genomic_DNA"/>
</dbReference>
<evidence type="ECO:0000313" key="1">
    <source>
        <dbReference type="EMBL" id="GGF97397.1"/>
    </source>
</evidence>
<proteinExistence type="predicted"/>
<gene>
    <name evidence="1" type="ORF">GCM10011365_18530</name>
</gene>
<evidence type="ECO:0000313" key="2">
    <source>
        <dbReference type="Proteomes" id="UP000605253"/>
    </source>
</evidence>
<keyword evidence="2" id="KW-1185">Reference proteome</keyword>
<dbReference type="AlphaFoldDB" id="A0A917CTS2"/>
<accession>A0A917CTS2</accession>
<dbReference type="Proteomes" id="UP000605253">
    <property type="component" value="Unassembled WGS sequence"/>
</dbReference>